<dbReference type="HOGENOM" id="CLU_3117361_0_0_4"/>
<dbReference type="EMBL" id="ACEA01000016">
    <property type="protein sequence ID" value="EEG24537.1"/>
    <property type="molecule type" value="Genomic_DNA"/>
</dbReference>
<feature type="compositionally biased region" description="Polar residues" evidence="1">
    <location>
        <begin position="16"/>
        <end position="41"/>
    </location>
</feature>
<sequence length="50" mass="5829">MAQPRLSSAKQKHSFNEINNHPPNPSRVLQSKTLRLQQHKNVNPRLPENF</sequence>
<accession>C0DTP0</accession>
<proteinExistence type="predicted"/>
<evidence type="ECO:0000313" key="3">
    <source>
        <dbReference type="Proteomes" id="UP000005837"/>
    </source>
</evidence>
<gene>
    <name evidence="2" type="ORF">EIKCOROL_00720</name>
</gene>
<organism evidence="2 3">
    <name type="scientific">Eikenella corrodens ATCC 23834</name>
    <dbReference type="NCBI Taxonomy" id="546274"/>
    <lineage>
        <taxon>Bacteria</taxon>
        <taxon>Pseudomonadati</taxon>
        <taxon>Pseudomonadota</taxon>
        <taxon>Betaproteobacteria</taxon>
        <taxon>Neisseriales</taxon>
        <taxon>Neisseriaceae</taxon>
        <taxon>Eikenella</taxon>
    </lineage>
</organism>
<reference evidence="2 3" key="1">
    <citation type="submission" date="2009-01" db="EMBL/GenBank/DDBJ databases">
        <authorList>
            <person name="Fulton L."/>
            <person name="Clifton S."/>
            <person name="Chinwalla A.T."/>
            <person name="Mitreva M."/>
            <person name="Sodergren E."/>
            <person name="Weinstock G."/>
            <person name="Clifton S."/>
            <person name="Dooling D.J."/>
            <person name="Fulton B."/>
            <person name="Minx P."/>
            <person name="Pepin K.H."/>
            <person name="Johnson M."/>
            <person name="Bhonagiri V."/>
            <person name="Nash W.E."/>
            <person name="Mardis E.R."/>
            <person name="Wilson R.K."/>
        </authorList>
    </citation>
    <scope>NUCLEOTIDE SEQUENCE [LARGE SCALE GENOMIC DNA]</scope>
    <source>
        <strain evidence="2 3">ATCC 23834</strain>
    </source>
</reference>
<dbReference type="AlphaFoldDB" id="C0DTP0"/>
<dbReference type="Proteomes" id="UP000005837">
    <property type="component" value="Unassembled WGS sequence"/>
</dbReference>
<protein>
    <submittedName>
        <fullName evidence="2">Uncharacterized protein</fullName>
    </submittedName>
</protein>
<name>C0DTP0_EIKCO</name>
<comment type="caution">
    <text evidence="2">The sequence shown here is derived from an EMBL/GenBank/DDBJ whole genome shotgun (WGS) entry which is preliminary data.</text>
</comment>
<evidence type="ECO:0000313" key="2">
    <source>
        <dbReference type="EMBL" id="EEG24537.1"/>
    </source>
</evidence>
<feature type="region of interest" description="Disordered" evidence="1">
    <location>
        <begin position="1"/>
        <end position="50"/>
    </location>
</feature>
<evidence type="ECO:0000256" key="1">
    <source>
        <dbReference type="SAM" id="MobiDB-lite"/>
    </source>
</evidence>